<comment type="caution">
    <text evidence="2">The sequence shown here is derived from an EMBL/GenBank/DDBJ whole genome shotgun (WGS) entry which is preliminary data.</text>
</comment>
<keyword evidence="1" id="KW-0812">Transmembrane</keyword>
<dbReference type="AlphaFoldDB" id="A0A1F8DLP4"/>
<dbReference type="SUPFAM" id="SSF49785">
    <property type="entry name" value="Galactose-binding domain-like"/>
    <property type="match status" value="1"/>
</dbReference>
<proteinExistence type="predicted"/>
<gene>
    <name evidence="2" type="ORF">A2108_00555</name>
</gene>
<dbReference type="Proteomes" id="UP000178303">
    <property type="component" value="Unassembled WGS sequence"/>
</dbReference>
<name>A0A1F8DLP4_9BACT</name>
<keyword evidence="1" id="KW-1133">Transmembrane helix</keyword>
<keyword evidence="1" id="KW-0472">Membrane</keyword>
<accession>A0A1F8DLP4</accession>
<protein>
    <submittedName>
        <fullName evidence="2">Uncharacterized protein</fullName>
    </submittedName>
</protein>
<dbReference type="Gene3D" id="2.60.120.260">
    <property type="entry name" value="Galactose-binding domain-like"/>
    <property type="match status" value="1"/>
</dbReference>
<feature type="transmembrane region" description="Helical" evidence="1">
    <location>
        <begin position="12"/>
        <end position="35"/>
    </location>
</feature>
<sequence>MKQTTEQKKGKKSITIIELLVSMGIIAVLAGMMSLNVNPSEFLRQSRDAQRISDVKNLDINISRVKFSSKTFSLGQPNIIYLSLVDTSVTCSNLNLPEPPTGYSYHCVTASDLNNVDGTGWLPIDFSETGLLAGMAVLPTDPVNSADSGFYYLYSVDGESDYTVVASSLESDKYDIAGDKDQTSTDGGEDDYAYEKKESDFDGETDNNIVVNTNVNHLDNSYSPGWDTNLNGFQKPSYGFSWGYNDSVPNPSIGYHGHVSADCGVGHSGCVEFIDKNTQYGHPHRLQEIYQTWQNPGIVFGWRTGTVVRVKFMAQTDDKSKTPRFGLFHWSNNQGAYIFDTDIVSKTVPNKKKWEKITHEFTVTSDWETDAHDITLYLYGNDGEEGTLWLDNIQVEYLNP</sequence>
<evidence type="ECO:0000256" key="1">
    <source>
        <dbReference type="SAM" id="Phobius"/>
    </source>
</evidence>
<reference evidence="2 3" key="1">
    <citation type="journal article" date="2016" name="Nat. Commun.">
        <title>Thousands of microbial genomes shed light on interconnected biogeochemical processes in an aquifer system.</title>
        <authorList>
            <person name="Anantharaman K."/>
            <person name="Brown C.T."/>
            <person name="Hug L.A."/>
            <person name="Sharon I."/>
            <person name="Castelle C.J."/>
            <person name="Probst A.J."/>
            <person name="Thomas B.C."/>
            <person name="Singh A."/>
            <person name="Wilkins M.J."/>
            <person name="Karaoz U."/>
            <person name="Brodie E.L."/>
            <person name="Williams K.H."/>
            <person name="Hubbard S.S."/>
            <person name="Banfield J.F."/>
        </authorList>
    </citation>
    <scope>NUCLEOTIDE SEQUENCE [LARGE SCALE GENOMIC DNA]</scope>
</reference>
<evidence type="ECO:0000313" key="3">
    <source>
        <dbReference type="Proteomes" id="UP000178303"/>
    </source>
</evidence>
<evidence type="ECO:0000313" key="2">
    <source>
        <dbReference type="EMBL" id="OGM89551.1"/>
    </source>
</evidence>
<dbReference type="EMBL" id="MGIN01000019">
    <property type="protein sequence ID" value="OGM89551.1"/>
    <property type="molecule type" value="Genomic_DNA"/>
</dbReference>
<dbReference type="InterPro" id="IPR008979">
    <property type="entry name" value="Galactose-bd-like_sf"/>
</dbReference>
<organism evidence="2 3">
    <name type="scientific">Candidatus Wolfebacteria bacterium GWA1_42_9</name>
    <dbReference type="NCBI Taxonomy" id="1802553"/>
    <lineage>
        <taxon>Bacteria</taxon>
        <taxon>Candidatus Wolfeibacteriota</taxon>
    </lineage>
</organism>